<evidence type="ECO:0000259" key="3">
    <source>
        <dbReference type="Pfam" id="PF02470"/>
    </source>
</evidence>
<dbReference type="OrthoDB" id="9769132at2"/>
<name>A0A059XZ57_9BACT</name>
<sequence length="304" mass="33941">MKLHYVHRTNEKRLERIAAFFLLIPLLALLFGLYEVAVNQHAFDRRYTIYTVLDQSYGISPGVPVKLAGIRIGSVESVDFTKLNQIKVVMRLLSKYQNKIRKDSFLTVKKSGIISGDVTLRISLGSPWLPIILPNHKIRSETPLTLEQIMAKLNPTILKLQRIVSNISDLTDAIDRGKGTVGSLLRKQEIYDDIRDAVGNVRNTTEKIRESSDSIPGIVQDLKSSMNDIKNATPKLPPITKKTLGLLEDTKKTISTTDNIIEGLQQSWPIRNLISIPPPLPSLGDPSRAPLPYPSTGTSEDSRQ</sequence>
<reference evidence="4 5" key="2">
    <citation type="journal article" date="2015" name="Biomed. Res. Int.">
        <title>Effects of Arsenite Resistance on the Growth and Functional Gene Expression of Leptospirillum ferriphilum and Acidithiobacillus thiooxidans in Pure Culture and Coculture.</title>
        <authorList>
            <person name="Jiang H."/>
            <person name="Liang Y."/>
            <person name="Yin H."/>
            <person name="Xiao Y."/>
            <person name="Guo X."/>
            <person name="Xu Y."/>
            <person name="Hu Q."/>
            <person name="Liu H."/>
            <person name="Liu X."/>
        </authorList>
    </citation>
    <scope>NUCLEOTIDE SEQUENCE [LARGE SCALE GENOMIC DNA]</scope>
    <source>
        <strain evidence="4 5">YSK</strain>
    </source>
</reference>
<feature type="region of interest" description="Disordered" evidence="1">
    <location>
        <begin position="277"/>
        <end position="304"/>
    </location>
</feature>
<dbReference type="PANTHER" id="PTHR33371:SF4">
    <property type="entry name" value="INTERMEMBRANE PHOSPHOLIPID TRANSPORT SYSTEM BINDING PROTEIN MLAD"/>
    <property type="match status" value="1"/>
</dbReference>
<dbReference type="InterPro" id="IPR052336">
    <property type="entry name" value="MlaD_Phospholipid_Transporter"/>
</dbReference>
<evidence type="ECO:0000256" key="2">
    <source>
        <dbReference type="SAM" id="Phobius"/>
    </source>
</evidence>
<keyword evidence="2" id="KW-0812">Transmembrane</keyword>
<keyword evidence="2" id="KW-0472">Membrane</keyword>
<dbReference type="KEGG" id="lfp:Y981_06780"/>
<organism evidence="4 5">
    <name type="scientific">Leptospirillum ferriphilum YSK</name>
    <dbReference type="NCBI Taxonomy" id="1441628"/>
    <lineage>
        <taxon>Bacteria</taxon>
        <taxon>Pseudomonadati</taxon>
        <taxon>Nitrospirota</taxon>
        <taxon>Nitrospiria</taxon>
        <taxon>Nitrospirales</taxon>
        <taxon>Nitrospiraceae</taxon>
        <taxon>Leptospirillum</taxon>
    </lineage>
</organism>
<dbReference type="InterPro" id="IPR003399">
    <property type="entry name" value="Mce/MlaD"/>
</dbReference>
<reference evidence="5" key="1">
    <citation type="submission" date="2014-02" db="EMBL/GenBank/DDBJ databases">
        <title>Complete genome sequence and comparative genomic analysis of the nitrogen-fixing bacterium Leptospirillum ferriphilum YSK.</title>
        <authorList>
            <person name="Guo X."/>
            <person name="Yin H."/>
            <person name="Liang Y."/>
            <person name="Hu Q."/>
            <person name="Ma L."/>
            <person name="Xiao Y."/>
            <person name="Zhang X."/>
            <person name="Qiu G."/>
            <person name="Liu X."/>
        </authorList>
    </citation>
    <scope>NUCLEOTIDE SEQUENCE [LARGE SCALE GENOMIC DNA]</scope>
    <source>
        <strain evidence="5">YSK</strain>
    </source>
</reference>
<dbReference type="AlphaFoldDB" id="A0A059XZ57"/>
<dbReference type="Pfam" id="PF02470">
    <property type="entry name" value="MlaD"/>
    <property type="match status" value="1"/>
</dbReference>
<dbReference type="EMBL" id="CP007243">
    <property type="protein sequence ID" value="AIA30571.1"/>
    <property type="molecule type" value="Genomic_DNA"/>
</dbReference>
<dbReference type="PANTHER" id="PTHR33371">
    <property type="entry name" value="INTERMEMBRANE PHOSPHOLIPID TRANSPORT SYSTEM BINDING PROTEIN MLAD-RELATED"/>
    <property type="match status" value="1"/>
</dbReference>
<keyword evidence="2" id="KW-1133">Transmembrane helix</keyword>
<evidence type="ECO:0000313" key="4">
    <source>
        <dbReference type="EMBL" id="AIA30571.1"/>
    </source>
</evidence>
<evidence type="ECO:0000256" key="1">
    <source>
        <dbReference type="SAM" id="MobiDB-lite"/>
    </source>
</evidence>
<keyword evidence="5" id="KW-1185">Reference proteome</keyword>
<feature type="transmembrane region" description="Helical" evidence="2">
    <location>
        <begin position="17"/>
        <end position="37"/>
    </location>
</feature>
<protein>
    <submittedName>
        <fullName evidence="4">ABC transporter</fullName>
    </submittedName>
</protein>
<accession>A0A059XZ57</accession>
<proteinExistence type="predicted"/>
<dbReference type="Proteomes" id="UP000027059">
    <property type="component" value="Chromosome"/>
</dbReference>
<gene>
    <name evidence="4" type="ORF">Y981_06780</name>
</gene>
<evidence type="ECO:0000313" key="5">
    <source>
        <dbReference type="Proteomes" id="UP000027059"/>
    </source>
</evidence>
<dbReference type="HOGENOM" id="CLU_914649_0_0_0"/>
<feature type="domain" description="Mce/MlaD" evidence="3">
    <location>
        <begin position="46"/>
        <end position="121"/>
    </location>
</feature>
<dbReference type="RefSeq" id="WP_014961112.1">
    <property type="nucleotide sequence ID" value="NZ_CP007243.1"/>
</dbReference>
<feature type="compositionally biased region" description="Polar residues" evidence="1">
    <location>
        <begin position="295"/>
        <end position="304"/>
    </location>
</feature>